<protein>
    <submittedName>
        <fullName evidence="3">Nucleotide-binding universal stress UspA family protein</fullName>
    </submittedName>
</protein>
<evidence type="ECO:0000313" key="4">
    <source>
        <dbReference type="Proteomes" id="UP001296993"/>
    </source>
</evidence>
<dbReference type="CDD" id="cd00293">
    <property type="entry name" value="USP-like"/>
    <property type="match status" value="1"/>
</dbReference>
<accession>A0ABS4XCV5</accession>
<reference evidence="3 4" key="1">
    <citation type="submission" date="2021-03" db="EMBL/GenBank/DDBJ databases">
        <title>Sequencing the genomes of 1000 actinobacteria strains.</title>
        <authorList>
            <person name="Klenk H.-P."/>
        </authorList>
    </citation>
    <scope>NUCLEOTIDE SEQUENCE [LARGE SCALE GENOMIC DNA]</scope>
    <source>
        <strain evidence="3 4">DSM 15797</strain>
    </source>
</reference>
<comment type="caution">
    <text evidence="3">The sequence shown here is derived from an EMBL/GenBank/DDBJ whole genome shotgun (WGS) entry which is preliminary data.</text>
</comment>
<organism evidence="3 4">
    <name type="scientific">Paeniglutamicibacter kerguelensis</name>
    <dbReference type="NCBI Taxonomy" id="254788"/>
    <lineage>
        <taxon>Bacteria</taxon>
        <taxon>Bacillati</taxon>
        <taxon>Actinomycetota</taxon>
        <taxon>Actinomycetes</taxon>
        <taxon>Micrococcales</taxon>
        <taxon>Micrococcaceae</taxon>
        <taxon>Paeniglutamicibacter</taxon>
    </lineage>
</organism>
<sequence length="152" mass="15811">MGLGSGKAKIIVGVDGSEASLEALRKARYLAEPLNAQIEAVGCWEFPRMYDGYLMTDIGGGIRENAAKVLNQAVTTVFGAATPTNVKINLIQGDPKSALIKASQNADLLMVGRRGHGGFHGLLIGSVSSACVAHAKCPVMVVHAPEDGEHGS</sequence>
<dbReference type="PANTHER" id="PTHR46553">
    <property type="entry name" value="ADENINE NUCLEOTIDE ALPHA HYDROLASES-LIKE SUPERFAMILY PROTEIN"/>
    <property type="match status" value="1"/>
</dbReference>
<dbReference type="PRINTS" id="PR01438">
    <property type="entry name" value="UNVRSLSTRESS"/>
</dbReference>
<keyword evidence="4" id="KW-1185">Reference proteome</keyword>
<dbReference type="RefSeq" id="WP_209997215.1">
    <property type="nucleotide sequence ID" value="NZ_BAAAJY010000002.1"/>
</dbReference>
<dbReference type="Proteomes" id="UP001296993">
    <property type="component" value="Unassembled WGS sequence"/>
</dbReference>
<evidence type="ECO:0000256" key="1">
    <source>
        <dbReference type="ARBA" id="ARBA00008791"/>
    </source>
</evidence>
<dbReference type="SUPFAM" id="SSF52402">
    <property type="entry name" value="Adenine nucleotide alpha hydrolases-like"/>
    <property type="match status" value="1"/>
</dbReference>
<dbReference type="Gene3D" id="3.40.50.620">
    <property type="entry name" value="HUPs"/>
    <property type="match status" value="1"/>
</dbReference>
<dbReference type="EMBL" id="JAGIOF010000001">
    <property type="protein sequence ID" value="MBP2386295.1"/>
    <property type="molecule type" value="Genomic_DNA"/>
</dbReference>
<dbReference type="Pfam" id="PF00582">
    <property type="entry name" value="Usp"/>
    <property type="match status" value="1"/>
</dbReference>
<evidence type="ECO:0000259" key="2">
    <source>
        <dbReference type="Pfam" id="PF00582"/>
    </source>
</evidence>
<name>A0ABS4XCV5_9MICC</name>
<dbReference type="InterPro" id="IPR006016">
    <property type="entry name" value="UspA"/>
</dbReference>
<dbReference type="PANTHER" id="PTHR46553:SF3">
    <property type="entry name" value="ADENINE NUCLEOTIDE ALPHA HYDROLASES-LIKE SUPERFAMILY PROTEIN"/>
    <property type="match status" value="1"/>
</dbReference>
<feature type="domain" description="UspA" evidence="2">
    <location>
        <begin position="9"/>
        <end position="143"/>
    </location>
</feature>
<comment type="similarity">
    <text evidence="1">Belongs to the universal stress protein A family.</text>
</comment>
<proteinExistence type="inferred from homology"/>
<dbReference type="InterPro" id="IPR006015">
    <property type="entry name" value="Universal_stress_UspA"/>
</dbReference>
<gene>
    <name evidence="3" type="ORF">JOF47_001806</name>
</gene>
<dbReference type="InterPro" id="IPR014729">
    <property type="entry name" value="Rossmann-like_a/b/a_fold"/>
</dbReference>
<evidence type="ECO:0000313" key="3">
    <source>
        <dbReference type="EMBL" id="MBP2386295.1"/>
    </source>
</evidence>